<evidence type="ECO:0000313" key="1">
    <source>
        <dbReference type="EMBL" id="SHH06039.1"/>
    </source>
</evidence>
<dbReference type="Proteomes" id="UP000190675">
    <property type="component" value="Chromosome I"/>
</dbReference>
<organism evidence="1 2">
    <name type="scientific">Bradyrhizobium erythrophlei</name>
    <dbReference type="NCBI Taxonomy" id="1437360"/>
    <lineage>
        <taxon>Bacteria</taxon>
        <taxon>Pseudomonadati</taxon>
        <taxon>Pseudomonadota</taxon>
        <taxon>Alphaproteobacteria</taxon>
        <taxon>Hyphomicrobiales</taxon>
        <taxon>Nitrobacteraceae</taxon>
        <taxon>Bradyrhizobium</taxon>
    </lineage>
</organism>
<dbReference type="AlphaFoldDB" id="A0A1M5PX42"/>
<proteinExistence type="predicted"/>
<reference evidence="1 2" key="1">
    <citation type="submission" date="2016-11" db="EMBL/GenBank/DDBJ databases">
        <authorList>
            <person name="Jaros S."/>
            <person name="Januszkiewicz K."/>
            <person name="Wedrychowicz H."/>
        </authorList>
    </citation>
    <scope>NUCLEOTIDE SEQUENCE [LARGE SCALE GENOMIC DNA]</scope>
    <source>
        <strain evidence="1 2">GAS242</strain>
    </source>
</reference>
<gene>
    <name evidence="1" type="ORF">SAMN05444169_5516</name>
</gene>
<dbReference type="EMBL" id="LT670818">
    <property type="protein sequence ID" value="SHH06039.1"/>
    <property type="molecule type" value="Genomic_DNA"/>
</dbReference>
<sequence length="99" mass="11485">MVNLDELYRNLEGKEQEIAVVYASATGRNITNLSEGERFRLEAEVGELIEEAEEALIDDEMVEEWRARDERLAATPIGRLILERHEIEEKILDELEDQN</sequence>
<protein>
    <submittedName>
        <fullName evidence="1">Uncharacterized protein</fullName>
    </submittedName>
</protein>
<dbReference type="RefSeq" id="WP_079568650.1">
    <property type="nucleotide sequence ID" value="NZ_LT670818.1"/>
</dbReference>
<accession>A0A1M5PX42</accession>
<name>A0A1M5PX42_9BRAD</name>
<evidence type="ECO:0000313" key="2">
    <source>
        <dbReference type="Proteomes" id="UP000190675"/>
    </source>
</evidence>